<name>A0A964W0V5_9CLOT</name>
<protein>
    <submittedName>
        <fullName evidence="2">Uncharacterized protein</fullName>
    </submittedName>
</protein>
<feature type="coiled-coil region" evidence="1">
    <location>
        <begin position="19"/>
        <end position="57"/>
    </location>
</feature>
<evidence type="ECO:0000313" key="3">
    <source>
        <dbReference type="Proteomes" id="UP000656077"/>
    </source>
</evidence>
<dbReference type="Proteomes" id="UP000656077">
    <property type="component" value="Unassembled WGS sequence"/>
</dbReference>
<feature type="coiled-coil region" evidence="1">
    <location>
        <begin position="92"/>
        <end position="164"/>
    </location>
</feature>
<dbReference type="AlphaFoldDB" id="A0A964W0V5"/>
<keyword evidence="1" id="KW-0175">Coiled coil</keyword>
<dbReference type="EMBL" id="WSRQ01000002">
    <property type="protein sequence ID" value="MVX62407.1"/>
    <property type="molecule type" value="Genomic_DNA"/>
</dbReference>
<dbReference type="RefSeq" id="WP_160357831.1">
    <property type="nucleotide sequence ID" value="NZ_WSRQ01000002.1"/>
</dbReference>
<organism evidence="2 3">
    <name type="scientific">Clostridium chromiireducens</name>
    <dbReference type="NCBI Taxonomy" id="225345"/>
    <lineage>
        <taxon>Bacteria</taxon>
        <taxon>Bacillati</taxon>
        <taxon>Bacillota</taxon>
        <taxon>Clostridia</taxon>
        <taxon>Eubacteriales</taxon>
        <taxon>Clostridiaceae</taxon>
        <taxon>Clostridium</taxon>
    </lineage>
</organism>
<comment type="caution">
    <text evidence="2">The sequence shown here is derived from an EMBL/GenBank/DDBJ whole genome shotgun (WGS) entry which is preliminary data.</text>
</comment>
<gene>
    <name evidence="2" type="ORF">GKZ28_01660</name>
</gene>
<evidence type="ECO:0000313" key="2">
    <source>
        <dbReference type="EMBL" id="MVX62407.1"/>
    </source>
</evidence>
<evidence type="ECO:0000256" key="1">
    <source>
        <dbReference type="SAM" id="Coils"/>
    </source>
</evidence>
<sequence>MAIEEKINDVLLSNYSVGLDEVKENVKKYLIDIEKYISEVENKLLFLNNEYIELKLTKTKIVSEIKIARQTYYNNKSLLEKYMDIRIEELEKINLLNKYKEMKESSAELNEKLYKASIRDVREQILMDKIEAKDNEIKELLNINKQLSKRIDVLMKENQKYKMNDRNDVINFPVKK</sequence>
<accession>A0A964W0V5</accession>
<proteinExistence type="predicted"/>
<reference evidence="2" key="1">
    <citation type="submission" date="2019-12" db="EMBL/GenBank/DDBJ databases">
        <title>Microbes associate with the intestines of laboratory mice.</title>
        <authorList>
            <person name="Navarre W."/>
            <person name="Wong E."/>
        </authorList>
    </citation>
    <scope>NUCLEOTIDE SEQUENCE</scope>
    <source>
        <strain evidence="2">NM79_F5</strain>
    </source>
</reference>